<comment type="catalytic activity">
    <reaction evidence="1">
        <text>ATP + protein L-histidine = ADP + protein N-phospho-L-histidine.</text>
        <dbReference type="EC" id="2.7.13.3"/>
    </reaction>
</comment>
<evidence type="ECO:0000256" key="9">
    <source>
        <dbReference type="SAM" id="Phobius"/>
    </source>
</evidence>
<dbReference type="InterPro" id="IPR035965">
    <property type="entry name" value="PAS-like_dom_sf"/>
</dbReference>
<accession>A0ABS5SHH9</accession>
<evidence type="ECO:0000313" key="12">
    <source>
        <dbReference type="Proteomes" id="UP000756860"/>
    </source>
</evidence>
<dbReference type="SUPFAM" id="SSF47384">
    <property type="entry name" value="Homodimeric domain of signal transducing histidine kinase"/>
    <property type="match status" value="1"/>
</dbReference>
<evidence type="ECO:0000256" key="7">
    <source>
        <dbReference type="ARBA" id="ARBA00022840"/>
    </source>
</evidence>
<evidence type="ECO:0000256" key="5">
    <source>
        <dbReference type="ARBA" id="ARBA00022741"/>
    </source>
</evidence>
<dbReference type="SUPFAM" id="SSF55785">
    <property type="entry name" value="PYP-like sensor domain (PAS domain)"/>
    <property type="match status" value="1"/>
</dbReference>
<dbReference type="InterPro" id="IPR003594">
    <property type="entry name" value="HATPase_dom"/>
</dbReference>
<comment type="caution">
    <text evidence="11">The sequence shown here is derived from an EMBL/GenBank/DDBJ whole genome shotgun (WGS) entry which is preliminary data.</text>
</comment>
<dbReference type="InterPro" id="IPR036890">
    <property type="entry name" value="HATPase_C_sf"/>
</dbReference>
<evidence type="ECO:0000256" key="8">
    <source>
        <dbReference type="ARBA" id="ARBA00023012"/>
    </source>
</evidence>
<keyword evidence="5" id="KW-0547">Nucleotide-binding</keyword>
<keyword evidence="3" id="KW-0597">Phosphoprotein</keyword>
<keyword evidence="9" id="KW-1133">Transmembrane helix</keyword>
<dbReference type="Pfam" id="PF02518">
    <property type="entry name" value="HATPase_c"/>
    <property type="match status" value="1"/>
</dbReference>
<dbReference type="InterPro" id="IPR036097">
    <property type="entry name" value="HisK_dim/P_sf"/>
</dbReference>
<dbReference type="CDD" id="cd00082">
    <property type="entry name" value="HisKA"/>
    <property type="match status" value="1"/>
</dbReference>
<keyword evidence="9" id="KW-0812">Transmembrane</keyword>
<sequence>MLVLQLFFSSRAPAERAFIDVFFLTVILVPTLYFFVTKPLLGEMLESLRAEQELSAAYLQLQERKTFVESVLTNMQSGILVTDPECQIKLANPYVLDFFKSSLEDMIGRNLADIAPALCDAVRTGRDTGEVPLHYDISDIIVGFRRFDLKSPDRAVTGHIVSFIDLTEIISIRRDLRIKERLATMGEVVARVAHEIRNPLFGMTAVGQILSKELALTPPQKELMDSLLKEAGRLNRMVDDLLFCSREPKLNRQLFPLKQMIEETLLINAPFAADRGVTMRSDLTEQRVMVDGDQEKIEQVLLNVLKNAIEATPGGGSVDVTLVADRKGTQIMVSDSGTGIPDDIMEKLFDVFFTTKKHGAGLGLSISRTIIESHNGTLTAHNNPDGGATFVIALPQQGRVA</sequence>
<dbReference type="InterPro" id="IPR003661">
    <property type="entry name" value="HisK_dim/P_dom"/>
</dbReference>
<dbReference type="CDD" id="cd00130">
    <property type="entry name" value="PAS"/>
    <property type="match status" value="1"/>
</dbReference>
<dbReference type="InterPro" id="IPR004358">
    <property type="entry name" value="Sig_transdc_His_kin-like_C"/>
</dbReference>
<dbReference type="PANTHER" id="PTHR43065:SF10">
    <property type="entry name" value="PEROXIDE STRESS-ACTIVATED HISTIDINE KINASE MAK3"/>
    <property type="match status" value="1"/>
</dbReference>
<dbReference type="Gene3D" id="3.30.450.20">
    <property type="entry name" value="PAS domain"/>
    <property type="match status" value="1"/>
</dbReference>
<dbReference type="EC" id="2.7.13.3" evidence="2"/>
<dbReference type="EMBL" id="JAHCVK010000007">
    <property type="protein sequence ID" value="MBT0654137.1"/>
    <property type="molecule type" value="Genomic_DNA"/>
</dbReference>
<evidence type="ECO:0000256" key="3">
    <source>
        <dbReference type="ARBA" id="ARBA00022553"/>
    </source>
</evidence>
<dbReference type="PANTHER" id="PTHR43065">
    <property type="entry name" value="SENSOR HISTIDINE KINASE"/>
    <property type="match status" value="1"/>
</dbReference>
<dbReference type="SUPFAM" id="SSF55874">
    <property type="entry name" value="ATPase domain of HSP90 chaperone/DNA topoisomerase II/histidine kinase"/>
    <property type="match status" value="1"/>
</dbReference>
<reference evidence="11 12" key="1">
    <citation type="submission" date="2021-05" db="EMBL/GenBank/DDBJ databases">
        <title>The draft genome of Geobacter luticola JCM 17780.</title>
        <authorList>
            <person name="Xu Z."/>
            <person name="Masuda Y."/>
            <person name="Itoh H."/>
            <person name="Senoo K."/>
        </authorList>
    </citation>
    <scope>NUCLEOTIDE SEQUENCE [LARGE SCALE GENOMIC DNA]</scope>
    <source>
        <strain evidence="11 12">JCM 17780</strain>
    </source>
</reference>
<evidence type="ECO:0000259" key="10">
    <source>
        <dbReference type="PROSITE" id="PS50109"/>
    </source>
</evidence>
<dbReference type="PRINTS" id="PR00344">
    <property type="entry name" value="BCTRLSENSOR"/>
</dbReference>
<evidence type="ECO:0000256" key="2">
    <source>
        <dbReference type="ARBA" id="ARBA00012438"/>
    </source>
</evidence>
<dbReference type="Proteomes" id="UP000756860">
    <property type="component" value="Unassembled WGS sequence"/>
</dbReference>
<keyword evidence="12" id="KW-1185">Reference proteome</keyword>
<dbReference type="Pfam" id="PF13188">
    <property type="entry name" value="PAS_8"/>
    <property type="match status" value="1"/>
</dbReference>
<dbReference type="CDD" id="cd00075">
    <property type="entry name" value="HATPase"/>
    <property type="match status" value="1"/>
</dbReference>
<feature type="domain" description="Histidine kinase" evidence="10">
    <location>
        <begin position="191"/>
        <end position="398"/>
    </location>
</feature>
<dbReference type="PROSITE" id="PS50109">
    <property type="entry name" value="HIS_KIN"/>
    <property type="match status" value="1"/>
</dbReference>
<dbReference type="Gene3D" id="3.30.565.10">
    <property type="entry name" value="Histidine kinase-like ATPase, C-terminal domain"/>
    <property type="match status" value="1"/>
</dbReference>
<keyword evidence="8" id="KW-0902">Two-component regulatory system</keyword>
<organism evidence="11 12">
    <name type="scientific">Geomobilimonas luticola</name>
    <dbReference type="NCBI Taxonomy" id="1114878"/>
    <lineage>
        <taxon>Bacteria</taxon>
        <taxon>Pseudomonadati</taxon>
        <taxon>Thermodesulfobacteriota</taxon>
        <taxon>Desulfuromonadia</taxon>
        <taxon>Geobacterales</taxon>
        <taxon>Geobacteraceae</taxon>
        <taxon>Geomobilimonas</taxon>
    </lineage>
</organism>
<gene>
    <name evidence="11" type="ORF">KI810_13820</name>
</gene>
<dbReference type="InterPro" id="IPR000014">
    <property type="entry name" value="PAS"/>
</dbReference>
<keyword evidence="6 11" id="KW-0418">Kinase</keyword>
<protein>
    <recommendedName>
        <fullName evidence="2">histidine kinase</fullName>
        <ecNumber evidence="2">2.7.13.3</ecNumber>
    </recommendedName>
</protein>
<proteinExistence type="predicted"/>
<keyword evidence="4" id="KW-0808">Transferase</keyword>
<keyword evidence="7" id="KW-0067">ATP-binding</keyword>
<dbReference type="InterPro" id="IPR005467">
    <property type="entry name" value="His_kinase_dom"/>
</dbReference>
<dbReference type="SMART" id="SM00387">
    <property type="entry name" value="HATPase_c"/>
    <property type="match status" value="1"/>
</dbReference>
<evidence type="ECO:0000256" key="1">
    <source>
        <dbReference type="ARBA" id="ARBA00000085"/>
    </source>
</evidence>
<dbReference type="Gene3D" id="1.10.287.130">
    <property type="match status" value="1"/>
</dbReference>
<dbReference type="GO" id="GO:0016301">
    <property type="term" value="F:kinase activity"/>
    <property type="evidence" value="ECO:0007669"/>
    <property type="project" value="UniProtKB-KW"/>
</dbReference>
<dbReference type="SMART" id="SM00388">
    <property type="entry name" value="HisKA"/>
    <property type="match status" value="1"/>
</dbReference>
<evidence type="ECO:0000256" key="4">
    <source>
        <dbReference type="ARBA" id="ARBA00022679"/>
    </source>
</evidence>
<name>A0ABS5SHH9_9BACT</name>
<feature type="transmembrane region" description="Helical" evidence="9">
    <location>
        <begin position="17"/>
        <end position="36"/>
    </location>
</feature>
<evidence type="ECO:0000313" key="11">
    <source>
        <dbReference type="EMBL" id="MBT0654137.1"/>
    </source>
</evidence>
<keyword evidence="9" id="KW-0472">Membrane</keyword>
<evidence type="ECO:0000256" key="6">
    <source>
        <dbReference type="ARBA" id="ARBA00022777"/>
    </source>
</evidence>
<dbReference type="Pfam" id="PF00512">
    <property type="entry name" value="HisKA"/>
    <property type="match status" value="1"/>
</dbReference>